<dbReference type="Gene3D" id="1.10.238.10">
    <property type="entry name" value="EF-hand"/>
    <property type="match status" value="3"/>
</dbReference>
<sequence length="431" mass="47975">LPVILFVLLQLSNGNAAYENYYRQLDPANTGTISAGDAAQFLKKSGLSDSTLGKIWDLADSDRKGYLDKRGFFIAMRLVASAQGGNDISLNNLNQNVAVPKFRDTESPLVTASSTTSDWAIRPDEKGKFEAIFESLSPVKGLLSGDKVRPVLINSKLPLDVLGKVINQILIDQLLFNYRFGTLALHLVYRTMEKEPVPSSLPPALIPPSKRKKSAPALPGAVSLRMLWGLNARFYLFFVVFRSFQAAVNWVVPVADREKYRELFKKTDTDGDGFITGTEIIEIFMQSNLSQTMLAQIWGLADTKQTGKLTPEQFALAMHFIQQKVTKGIDPPSTLTTDMIPPSERTAASAMGLVSPDSIFMTWLQRINNGFDKKLDLDRESSSLHSLTSQKQDAQGRLDEMDQQRSKLEGMLNELKQKCQEESQQVRDGTF</sequence>
<dbReference type="InterPro" id="IPR011992">
    <property type="entry name" value="EF-hand-dom_pair"/>
</dbReference>
<evidence type="ECO:0000256" key="2">
    <source>
        <dbReference type="ARBA" id="ARBA00022837"/>
    </source>
</evidence>
<dbReference type="SMART" id="SM00054">
    <property type="entry name" value="EFh"/>
    <property type="match status" value="3"/>
</dbReference>
<dbReference type="GO" id="GO:0030132">
    <property type="term" value="C:clathrin coat of coated pit"/>
    <property type="evidence" value="ECO:0007669"/>
    <property type="project" value="TreeGrafter"/>
</dbReference>
<organism evidence="7 8">
    <name type="scientific">Xiphophorus couchianus</name>
    <name type="common">Monterrey platyfish</name>
    <dbReference type="NCBI Taxonomy" id="32473"/>
    <lineage>
        <taxon>Eukaryota</taxon>
        <taxon>Metazoa</taxon>
        <taxon>Chordata</taxon>
        <taxon>Craniata</taxon>
        <taxon>Vertebrata</taxon>
        <taxon>Euteleostomi</taxon>
        <taxon>Actinopterygii</taxon>
        <taxon>Neopterygii</taxon>
        <taxon>Teleostei</taxon>
        <taxon>Neoteleostei</taxon>
        <taxon>Acanthomorphata</taxon>
        <taxon>Ovalentaria</taxon>
        <taxon>Atherinomorphae</taxon>
        <taxon>Cyprinodontiformes</taxon>
        <taxon>Poeciliidae</taxon>
        <taxon>Poeciliinae</taxon>
        <taxon>Xiphophorus</taxon>
    </lineage>
</organism>
<proteinExistence type="predicted"/>
<feature type="domain" description="EH" evidence="5">
    <location>
        <begin position="14"/>
        <end position="100"/>
    </location>
</feature>
<keyword evidence="2" id="KW-0106">Calcium</keyword>
<dbReference type="PROSITE" id="PS50222">
    <property type="entry name" value="EF_HAND_2"/>
    <property type="match status" value="1"/>
</dbReference>
<dbReference type="GO" id="GO:0006897">
    <property type="term" value="P:endocytosis"/>
    <property type="evidence" value="ECO:0007669"/>
    <property type="project" value="TreeGrafter"/>
</dbReference>
<dbReference type="Ensembl" id="ENSXCOT00000025417.1">
    <property type="protein sequence ID" value="ENSXCOP00000025112.1"/>
    <property type="gene ID" value="ENSXCOG00000018748.1"/>
</dbReference>
<dbReference type="CDD" id="cd00052">
    <property type="entry name" value="EH"/>
    <property type="match status" value="2"/>
</dbReference>
<dbReference type="InterPro" id="IPR000261">
    <property type="entry name" value="EH_dom"/>
</dbReference>
<protein>
    <submittedName>
        <fullName evidence="7">Uncharacterized protein</fullName>
    </submittedName>
</protein>
<evidence type="ECO:0000313" key="8">
    <source>
        <dbReference type="Proteomes" id="UP000261380"/>
    </source>
</evidence>
<dbReference type="PROSITE" id="PS00018">
    <property type="entry name" value="EF_HAND_1"/>
    <property type="match status" value="1"/>
</dbReference>
<dbReference type="GO" id="GO:0045296">
    <property type="term" value="F:cadherin binding"/>
    <property type="evidence" value="ECO:0007669"/>
    <property type="project" value="TreeGrafter"/>
</dbReference>
<feature type="compositionally biased region" description="Polar residues" evidence="3">
    <location>
        <begin position="383"/>
        <end position="393"/>
    </location>
</feature>
<evidence type="ECO:0000256" key="1">
    <source>
        <dbReference type="ARBA" id="ARBA00022723"/>
    </source>
</evidence>
<dbReference type="GO" id="GO:0016197">
    <property type="term" value="P:endosomal transport"/>
    <property type="evidence" value="ECO:0007669"/>
    <property type="project" value="TreeGrafter"/>
</dbReference>
<dbReference type="STRING" id="32473.ENSXCOP00000025112"/>
<feature type="signal peptide" evidence="4">
    <location>
        <begin position="1"/>
        <end position="17"/>
    </location>
</feature>
<dbReference type="InterPro" id="IPR002048">
    <property type="entry name" value="EF_hand_dom"/>
</dbReference>
<keyword evidence="4" id="KW-0732">Signal</keyword>
<evidence type="ECO:0000256" key="4">
    <source>
        <dbReference type="SAM" id="SignalP"/>
    </source>
</evidence>
<evidence type="ECO:0000259" key="5">
    <source>
        <dbReference type="PROSITE" id="PS50031"/>
    </source>
</evidence>
<accession>A0A3B5MV09</accession>
<dbReference type="Proteomes" id="UP000261380">
    <property type="component" value="Unplaced"/>
</dbReference>
<name>A0A3B5MV09_9TELE</name>
<keyword evidence="1" id="KW-0479">Metal-binding</keyword>
<dbReference type="SMART" id="SM00027">
    <property type="entry name" value="EH"/>
    <property type="match status" value="3"/>
</dbReference>
<feature type="chain" id="PRO_5017288510" evidence="4">
    <location>
        <begin position="18"/>
        <end position="431"/>
    </location>
</feature>
<evidence type="ECO:0000256" key="3">
    <source>
        <dbReference type="SAM" id="MobiDB-lite"/>
    </source>
</evidence>
<dbReference type="Pfam" id="PF12763">
    <property type="entry name" value="EH"/>
    <property type="match status" value="3"/>
</dbReference>
<dbReference type="PANTHER" id="PTHR11216:SF69">
    <property type="entry name" value="EPIDERMAL GROWTH FACTOR RECEPTOR SUBSTRATE 15-LIKE 1"/>
    <property type="match status" value="1"/>
</dbReference>
<keyword evidence="8" id="KW-1185">Reference proteome</keyword>
<dbReference type="PANTHER" id="PTHR11216">
    <property type="entry name" value="EH DOMAIN"/>
    <property type="match status" value="1"/>
</dbReference>
<dbReference type="InterPro" id="IPR018247">
    <property type="entry name" value="EF_Hand_1_Ca_BS"/>
</dbReference>
<feature type="domain" description="EH" evidence="5">
    <location>
        <begin position="256"/>
        <end position="346"/>
    </location>
</feature>
<reference evidence="7" key="2">
    <citation type="submission" date="2025-09" db="UniProtKB">
        <authorList>
            <consortium name="Ensembl"/>
        </authorList>
    </citation>
    <scope>IDENTIFICATION</scope>
</reference>
<dbReference type="PROSITE" id="PS50031">
    <property type="entry name" value="EH"/>
    <property type="match status" value="3"/>
</dbReference>
<feature type="domain" description="EF-hand" evidence="6">
    <location>
        <begin position="255"/>
        <end position="290"/>
    </location>
</feature>
<evidence type="ECO:0000259" key="6">
    <source>
        <dbReference type="PROSITE" id="PS50222"/>
    </source>
</evidence>
<reference evidence="7" key="1">
    <citation type="submission" date="2025-08" db="UniProtKB">
        <authorList>
            <consortium name="Ensembl"/>
        </authorList>
    </citation>
    <scope>IDENTIFICATION</scope>
</reference>
<dbReference type="SUPFAM" id="SSF47473">
    <property type="entry name" value="EF-hand"/>
    <property type="match status" value="3"/>
</dbReference>
<feature type="domain" description="EH" evidence="5">
    <location>
        <begin position="125"/>
        <end position="212"/>
    </location>
</feature>
<dbReference type="GeneTree" id="ENSGT00940000155438"/>
<dbReference type="GO" id="GO:0005509">
    <property type="term" value="F:calcium ion binding"/>
    <property type="evidence" value="ECO:0007669"/>
    <property type="project" value="InterPro"/>
</dbReference>
<feature type="region of interest" description="Disordered" evidence="3">
    <location>
        <begin position="382"/>
        <end position="401"/>
    </location>
</feature>
<evidence type="ECO:0000313" key="7">
    <source>
        <dbReference type="Ensembl" id="ENSXCOP00000025112.1"/>
    </source>
</evidence>
<dbReference type="AlphaFoldDB" id="A0A3B5MV09"/>